<organism evidence="2 3">
    <name type="scientific">Dreissena polymorpha</name>
    <name type="common">Zebra mussel</name>
    <name type="synonym">Mytilus polymorpha</name>
    <dbReference type="NCBI Taxonomy" id="45954"/>
    <lineage>
        <taxon>Eukaryota</taxon>
        <taxon>Metazoa</taxon>
        <taxon>Spiralia</taxon>
        <taxon>Lophotrochozoa</taxon>
        <taxon>Mollusca</taxon>
        <taxon>Bivalvia</taxon>
        <taxon>Autobranchia</taxon>
        <taxon>Heteroconchia</taxon>
        <taxon>Euheterodonta</taxon>
        <taxon>Imparidentia</taxon>
        <taxon>Neoheterodontei</taxon>
        <taxon>Myida</taxon>
        <taxon>Dreissenoidea</taxon>
        <taxon>Dreissenidae</taxon>
        <taxon>Dreissena</taxon>
    </lineage>
</organism>
<dbReference type="SUPFAM" id="SSF47769">
    <property type="entry name" value="SAM/Pointed domain"/>
    <property type="match status" value="1"/>
</dbReference>
<dbReference type="AlphaFoldDB" id="A0A9D4BUM6"/>
<dbReference type="InterPro" id="IPR013761">
    <property type="entry name" value="SAM/pointed_sf"/>
</dbReference>
<dbReference type="InterPro" id="IPR001660">
    <property type="entry name" value="SAM"/>
</dbReference>
<accession>A0A9D4BUM6</accession>
<keyword evidence="3" id="KW-1185">Reference proteome</keyword>
<protein>
    <recommendedName>
        <fullName evidence="1">SAM domain-containing protein</fullName>
    </recommendedName>
</protein>
<dbReference type="Gene3D" id="1.10.150.50">
    <property type="entry name" value="Transcription Factor, Ets-1"/>
    <property type="match status" value="1"/>
</dbReference>
<reference evidence="2" key="1">
    <citation type="journal article" date="2019" name="bioRxiv">
        <title>The Genome of the Zebra Mussel, Dreissena polymorpha: A Resource for Invasive Species Research.</title>
        <authorList>
            <person name="McCartney M.A."/>
            <person name="Auch B."/>
            <person name="Kono T."/>
            <person name="Mallez S."/>
            <person name="Zhang Y."/>
            <person name="Obille A."/>
            <person name="Becker A."/>
            <person name="Abrahante J.E."/>
            <person name="Garbe J."/>
            <person name="Badalamenti J.P."/>
            <person name="Herman A."/>
            <person name="Mangelson H."/>
            <person name="Liachko I."/>
            <person name="Sullivan S."/>
            <person name="Sone E.D."/>
            <person name="Koren S."/>
            <person name="Silverstein K.A.T."/>
            <person name="Beckman K.B."/>
            <person name="Gohl D.M."/>
        </authorList>
    </citation>
    <scope>NUCLEOTIDE SEQUENCE</scope>
    <source>
        <strain evidence="2">Duluth1</strain>
        <tissue evidence="2">Whole animal</tissue>
    </source>
</reference>
<dbReference type="EMBL" id="JAIWYP010000014">
    <property type="protein sequence ID" value="KAH3710300.1"/>
    <property type="molecule type" value="Genomic_DNA"/>
</dbReference>
<evidence type="ECO:0000313" key="3">
    <source>
        <dbReference type="Proteomes" id="UP000828390"/>
    </source>
</evidence>
<evidence type="ECO:0000259" key="1">
    <source>
        <dbReference type="PROSITE" id="PS50105"/>
    </source>
</evidence>
<name>A0A9D4BUM6_DREPO</name>
<dbReference type="Pfam" id="PF00536">
    <property type="entry name" value="SAM_1"/>
    <property type="match status" value="1"/>
</dbReference>
<proteinExistence type="predicted"/>
<dbReference type="Proteomes" id="UP000828390">
    <property type="component" value="Unassembled WGS sequence"/>
</dbReference>
<feature type="domain" description="SAM" evidence="1">
    <location>
        <begin position="1"/>
        <end position="54"/>
    </location>
</feature>
<dbReference type="PROSITE" id="PS50105">
    <property type="entry name" value="SAM_DOMAIN"/>
    <property type="match status" value="1"/>
</dbReference>
<evidence type="ECO:0000313" key="2">
    <source>
        <dbReference type="EMBL" id="KAH3710300.1"/>
    </source>
</evidence>
<reference evidence="2" key="2">
    <citation type="submission" date="2020-11" db="EMBL/GenBank/DDBJ databases">
        <authorList>
            <person name="McCartney M.A."/>
            <person name="Auch B."/>
            <person name="Kono T."/>
            <person name="Mallez S."/>
            <person name="Becker A."/>
            <person name="Gohl D.M."/>
            <person name="Silverstein K.A.T."/>
            <person name="Koren S."/>
            <person name="Bechman K.B."/>
            <person name="Herman A."/>
            <person name="Abrahante J.E."/>
            <person name="Garbe J."/>
        </authorList>
    </citation>
    <scope>NUCLEOTIDE SEQUENCE</scope>
    <source>
        <strain evidence="2">Duluth1</strain>
        <tissue evidence="2">Whole animal</tissue>
    </source>
</reference>
<gene>
    <name evidence="2" type="ORF">DPMN_069775</name>
</gene>
<sequence>MKAALEEVGLGYLWHNFRANKISLEEAKKLTDEELSALGVNTIGDRVRLKEKLKESGEG</sequence>
<dbReference type="CDD" id="cd09487">
    <property type="entry name" value="SAM_superfamily"/>
    <property type="match status" value="1"/>
</dbReference>
<comment type="caution">
    <text evidence="2">The sequence shown here is derived from an EMBL/GenBank/DDBJ whole genome shotgun (WGS) entry which is preliminary data.</text>
</comment>